<dbReference type="EMBL" id="JANVFS010000006">
    <property type="protein sequence ID" value="KAJ4491376.1"/>
    <property type="molecule type" value="Genomic_DNA"/>
</dbReference>
<dbReference type="Pfam" id="PF23576">
    <property type="entry name" value="SEN1_barrel"/>
    <property type="match status" value="1"/>
</dbReference>
<dbReference type="Pfam" id="PF13087">
    <property type="entry name" value="AAA_12"/>
    <property type="match status" value="1"/>
</dbReference>
<dbReference type="InterPro" id="IPR014001">
    <property type="entry name" value="Helicase_ATP-bd"/>
</dbReference>
<feature type="compositionally biased region" description="Polar residues" evidence="8">
    <location>
        <begin position="1764"/>
        <end position="1778"/>
    </location>
</feature>
<dbReference type="Pfam" id="PF12726">
    <property type="entry name" value="SEN1_N"/>
    <property type="match status" value="1"/>
</dbReference>
<evidence type="ECO:0000256" key="7">
    <source>
        <dbReference type="SAM" id="Coils"/>
    </source>
</evidence>
<dbReference type="SMART" id="SM00382">
    <property type="entry name" value="AAA"/>
    <property type="match status" value="1"/>
</dbReference>
<dbReference type="GO" id="GO:0005524">
    <property type="term" value="F:ATP binding"/>
    <property type="evidence" value="ECO:0007669"/>
    <property type="project" value="UniProtKB-KW"/>
</dbReference>
<organism evidence="11 12">
    <name type="scientific">Lentinula lateritia</name>
    <dbReference type="NCBI Taxonomy" id="40482"/>
    <lineage>
        <taxon>Eukaryota</taxon>
        <taxon>Fungi</taxon>
        <taxon>Dikarya</taxon>
        <taxon>Basidiomycota</taxon>
        <taxon>Agaricomycotina</taxon>
        <taxon>Agaricomycetes</taxon>
        <taxon>Agaricomycetidae</taxon>
        <taxon>Agaricales</taxon>
        <taxon>Marasmiineae</taxon>
        <taxon>Omphalotaceae</taxon>
        <taxon>Lentinula</taxon>
    </lineage>
</organism>
<comment type="catalytic activity">
    <reaction evidence="6">
        <text>ATP + H2O = ADP + phosphate + H(+)</text>
        <dbReference type="Rhea" id="RHEA:13065"/>
        <dbReference type="ChEBI" id="CHEBI:15377"/>
        <dbReference type="ChEBI" id="CHEBI:15378"/>
        <dbReference type="ChEBI" id="CHEBI:30616"/>
        <dbReference type="ChEBI" id="CHEBI:43474"/>
        <dbReference type="ChEBI" id="CHEBI:456216"/>
        <dbReference type="EC" id="3.6.4.12"/>
    </reaction>
    <physiologicalReaction direction="left-to-right" evidence="6">
        <dbReference type="Rhea" id="RHEA:13066"/>
    </physiologicalReaction>
</comment>
<feature type="domain" description="AAA+ ATPase" evidence="9">
    <location>
        <begin position="1274"/>
        <end position="1730"/>
    </location>
</feature>
<feature type="coiled-coil region" evidence="7">
    <location>
        <begin position="1421"/>
        <end position="1455"/>
    </location>
</feature>
<keyword evidence="7" id="KW-0175">Coiled coil</keyword>
<gene>
    <name evidence="11" type="ORF">C8J55DRAFT_278623</name>
</gene>
<dbReference type="InterPro" id="IPR024481">
    <property type="entry name" value="Helicase_Sen1_N"/>
</dbReference>
<dbReference type="InterPro" id="IPR003593">
    <property type="entry name" value="AAA+_ATPase"/>
</dbReference>
<dbReference type="InterPro" id="IPR027417">
    <property type="entry name" value="P-loop_NTPase"/>
</dbReference>
<dbReference type="SUPFAM" id="SSF52540">
    <property type="entry name" value="P-loop containing nucleoside triphosphate hydrolases"/>
    <property type="match status" value="1"/>
</dbReference>
<keyword evidence="5" id="KW-0067">ATP-binding</keyword>
<evidence type="ECO:0000259" key="9">
    <source>
        <dbReference type="SMART" id="SM00382"/>
    </source>
</evidence>
<evidence type="ECO:0000256" key="2">
    <source>
        <dbReference type="ARBA" id="ARBA00022741"/>
    </source>
</evidence>
<dbReference type="InterPro" id="IPR041677">
    <property type="entry name" value="DNA2/NAM7_AAA_11"/>
</dbReference>
<feature type="region of interest" description="Disordered" evidence="8">
    <location>
        <begin position="1764"/>
        <end position="1892"/>
    </location>
</feature>
<dbReference type="InterPro" id="IPR045055">
    <property type="entry name" value="DNA2/NAM7-like"/>
</dbReference>
<dbReference type="GO" id="GO:0006369">
    <property type="term" value="P:termination of RNA polymerase II transcription"/>
    <property type="evidence" value="ECO:0007669"/>
    <property type="project" value="TreeGrafter"/>
</dbReference>
<dbReference type="GO" id="GO:0003678">
    <property type="term" value="F:DNA helicase activity"/>
    <property type="evidence" value="ECO:0007669"/>
    <property type="project" value="UniProtKB-EC"/>
</dbReference>
<dbReference type="InterPro" id="IPR041679">
    <property type="entry name" value="DNA2/NAM7-like_C"/>
</dbReference>
<evidence type="ECO:0000313" key="12">
    <source>
        <dbReference type="Proteomes" id="UP001150238"/>
    </source>
</evidence>
<dbReference type="PANTHER" id="PTHR10887:SF495">
    <property type="entry name" value="HELICASE SENATAXIN ISOFORM X1-RELATED"/>
    <property type="match status" value="1"/>
</dbReference>
<dbReference type="Pfam" id="PF13086">
    <property type="entry name" value="AAA_11"/>
    <property type="match status" value="1"/>
</dbReference>
<dbReference type="CDD" id="cd18808">
    <property type="entry name" value="SF1_C_Upf1"/>
    <property type="match status" value="1"/>
</dbReference>
<name>A0A9W9AXS6_9AGAR</name>
<comment type="caution">
    <text evidence="11">The sequence shown here is derived from an EMBL/GenBank/DDBJ whole genome shotgun (WGS) entry which is preliminary data.</text>
</comment>
<dbReference type="InterPro" id="IPR016024">
    <property type="entry name" value="ARM-type_fold"/>
</dbReference>
<evidence type="ECO:0000256" key="1">
    <source>
        <dbReference type="ARBA" id="ARBA00007913"/>
    </source>
</evidence>
<accession>A0A9W9AXS6</accession>
<feature type="compositionally biased region" description="Basic and acidic residues" evidence="8">
    <location>
        <begin position="1837"/>
        <end position="1850"/>
    </location>
</feature>
<dbReference type="CDD" id="cd18042">
    <property type="entry name" value="DEXXQc_SETX"/>
    <property type="match status" value="1"/>
</dbReference>
<dbReference type="InterPro" id="IPR056474">
    <property type="entry name" value="SEN1_barrel"/>
</dbReference>
<reference evidence="11" key="2">
    <citation type="journal article" date="2023" name="Proc. Natl. Acad. Sci. U.S.A.">
        <title>A global phylogenomic analysis of the shiitake genus Lentinula.</title>
        <authorList>
            <person name="Sierra-Patev S."/>
            <person name="Min B."/>
            <person name="Naranjo-Ortiz M."/>
            <person name="Looney B."/>
            <person name="Konkel Z."/>
            <person name="Slot J.C."/>
            <person name="Sakamoto Y."/>
            <person name="Steenwyk J.L."/>
            <person name="Rokas A."/>
            <person name="Carro J."/>
            <person name="Camarero S."/>
            <person name="Ferreira P."/>
            <person name="Molpeceres G."/>
            <person name="Ruiz-Duenas F.J."/>
            <person name="Serrano A."/>
            <person name="Henrissat B."/>
            <person name="Drula E."/>
            <person name="Hughes K.W."/>
            <person name="Mata J.L."/>
            <person name="Ishikawa N.K."/>
            <person name="Vargas-Isla R."/>
            <person name="Ushijima S."/>
            <person name="Smith C.A."/>
            <person name="Donoghue J."/>
            <person name="Ahrendt S."/>
            <person name="Andreopoulos W."/>
            <person name="He G."/>
            <person name="LaButti K."/>
            <person name="Lipzen A."/>
            <person name="Ng V."/>
            <person name="Riley R."/>
            <person name="Sandor L."/>
            <person name="Barry K."/>
            <person name="Martinez A.T."/>
            <person name="Xiao Y."/>
            <person name="Gibbons J.G."/>
            <person name="Terashima K."/>
            <person name="Grigoriev I.V."/>
            <person name="Hibbett D."/>
        </authorList>
    </citation>
    <scope>NUCLEOTIDE SEQUENCE</scope>
    <source>
        <strain evidence="11">Sp2 HRB7682 ss15</strain>
    </source>
</reference>
<dbReference type="FunFam" id="3.40.50.300:FF:000326">
    <property type="entry name" value="P-loop containing nucleoside triphosphate hydrolase"/>
    <property type="match status" value="1"/>
</dbReference>
<comment type="similarity">
    <text evidence="1">Belongs to the DNA2/NAM7 helicase family.</text>
</comment>
<evidence type="ECO:0000256" key="3">
    <source>
        <dbReference type="ARBA" id="ARBA00022801"/>
    </source>
</evidence>
<evidence type="ECO:0000259" key="10">
    <source>
        <dbReference type="SMART" id="SM00487"/>
    </source>
</evidence>
<evidence type="ECO:0000256" key="5">
    <source>
        <dbReference type="ARBA" id="ARBA00022840"/>
    </source>
</evidence>
<dbReference type="GO" id="GO:0016787">
    <property type="term" value="F:hydrolase activity"/>
    <property type="evidence" value="ECO:0007669"/>
    <property type="project" value="UniProtKB-KW"/>
</dbReference>
<evidence type="ECO:0000256" key="4">
    <source>
        <dbReference type="ARBA" id="ARBA00022806"/>
    </source>
</evidence>
<evidence type="ECO:0000256" key="8">
    <source>
        <dbReference type="SAM" id="MobiDB-lite"/>
    </source>
</evidence>
<dbReference type="PANTHER" id="PTHR10887">
    <property type="entry name" value="DNA2/NAM7 HELICASE FAMILY"/>
    <property type="match status" value="1"/>
</dbReference>
<reference evidence="11" key="1">
    <citation type="submission" date="2022-08" db="EMBL/GenBank/DDBJ databases">
        <authorList>
            <consortium name="DOE Joint Genome Institute"/>
            <person name="Min B."/>
            <person name="Riley R."/>
            <person name="Sierra-Patev S."/>
            <person name="Naranjo-Ortiz M."/>
            <person name="Looney B."/>
            <person name="Konkel Z."/>
            <person name="Slot J.C."/>
            <person name="Sakamoto Y."/>
            <person name="Steenwyk J.L."/>
            <person name="Rokas A."/>
            <person name="Carro J."/>
            <person name="Camarero S."/>
            <person name="Ferreira P."/>
            <person name="Molpeceres G."/>
            <person name="Ruiz-Duenas F.J."/>
            <person name="Serrano A."/>
            <person name="Henrissat B."/>
            <person name="Drula E."/>
            <person name="Hughes K.W."/>
            <person name="Mata J.L."/>
            <person name="Ishikawa N.K."/>
            <person name="Vargas-Isla R."/>
            <person name="Ushijima S."/>
            <person name="Smith C.A."/>
            <person name="Ahrendt S."/>
            <person name="Andreopoulos W."/>
            <person name="He G."/>
            <person name="Labutti K."/>
            <person name="Lipzen A."/>
            <person name="Ng V."/>
            <person name="Sandor L."/>
            <person name="Barry K."/>
            <person name="Martinez A.T."/>
            <person name="Xiao Y."/>
            <person name="Gibbons J.G."/>
            <person name="Terashima K."/>
            <person name="Hibbett D.S."/>
            <person name="Grigoriev I.V."/>
        </authorList>
    </citation>
    <scope>NUCLEOTIDE SEQUENCE</scope>
    <source>
        <strain evidence="11">Sp2 HRB7682 ss15</strain>
    </source>
</reference>
<keyword evidence="4" id="KW-0347">Helicase</keyword>
<dbReference type="InterPro" id="IPR047187">
    <property type="entry name" value="SF1_C_Upf1"/>
</dbReference>
<dbReference type="Gene3D" id="3.40.50.300">
    <property type="entry name" value="P-loop containing nucleotide triphosphate hydrolases"/>
    <property type="match status" value="2"/>
</dbReference>
<protein>
    <submittedName>
        <fullName evidence="11">SEN1 N terminal-domain-containing protein</fullName>
    </submittedName>
</protein>
<feature type="domain" description="Helicase ATP-binding" evidence="10">
    <location>
        <begin position="1256"/>
        <end position="1571"/>
    </location>
</feature>
<proteinExistence type="inferred from homology"/>
<evidence type="ECO:0000313" key="11">
    <source>
        <dbReference type="EMBL" id="KAJ4491376.1"/>
    </source>
</evidence>
<sequence length="1892" mass="212626">MAGSSRTASDLAVQKLLQRLHDSPSNSESVQEAELDTIYAYLQRSTVNKSSLHWFCRHADPITTQAAIFLLRLFAYSSPKVETWKGWLNGCLGGCSECVIGLEKAKISSRDSYFGAFPEHVMSAFWDSFNNWELEHTLAQISDASAWTDIPTPTLYRMICNFQIFQDSRIQTFLEQHPPSRSPSDWPAEPITPAMLVLMMHENDTLRDWAVKQASRCTNIPISQDDALPILYDQALEIIMLPFISTAQARSDSISIRLVTETVTLWSSFYSVLRLLHPKHLTFFSSKGVDVRHVVTGHLHDHGPEFKTVLQCFNLVLKRLGKDLWQGEGPEYPQVVFDAFKDNPSLNALLHERDLSPERNPWFFNWLSEFLHTIRDQPGYSEVVAKITDFMCEELQHERFSDARPTVIACAARLLKGQNRDGINSAVANVLDIHAEAFVTVAFATSHQKAEWQIARETTRGLIHTSLMQDIHNIHDAISRCTIVLALSLKKTEENGSKPHVHDNGHNSMAPLVIREQIWKKIYVHLQPTDTDGLAFLLAVLASAAHLDTVLKNSFGPALAFPGFSALLDSVNRSLEVIRCGFPELTSAYEMSIAATQVLHHPDVAKDIVKLMLSPVPDLHGGAMGIVTQANDAGSDGRRECFQWLFENFTEESFMGSFELLKVFNDYAPRVPEACSLSKSLVRCFTDIIGVLCSSHRGLLHRSEYLRSDGPARRIPELWTLMCKTITVIFKRTPSWSQYYKTEVMTEWMRDALIFARDILGERAVFESAAEAADPVVTKSSEISKRMLMNLQEILAELSRWLRLTDEELLHQSCTLIHSLLELFREKHDPPQQVVLQKLSKQITDVRNRDSSSLSCRLDPAKLAPLEAILASFDDDDVEIVEVSKAMPPPKVPAKPIRKAKAEVDIGLKPTSAVSRSLPASTLKTKSARFSAADQERLDAANSMPKFRKPAATSVPNVAPHSTKPSAAGGSSREKGESNSSSSSDESEEEEEESQRSLMAGLVKLQQSPKVRKQVQRRQVKMLDLPHLKQNAQEARLLKRDEARQKALRFKPDISGLHRTLLSWDYQHDGESPPRTRLQLRSVPDTFSDFNHYRAVFEPLLLMECWAQLLQSKDESSESYNCRITSRLYNGQWSDLEVIFLSDLRKEWFLTENDVVLLRHPEGKSTVLAKAISFRHPGKDPAEAGLRCYFPPDARDPGIQIQSLWQISKVFSLSTLHREYAALVAAEYYDFADHILRPYLALPVGVDTKEINQMMNKFKVNEPQAKAIVSALKSDGFVLIQGPPGTGKTSTICALISASLETISQGPSKNHEKRKVLLCAPSNAAIDEIVYRLKDRYHSLKVVRTGAAQSISPNVKHVSLDCLVEEKLGMQGQKESSETANDMISARQEFQTVKTLRQVKIQELQKLRDSGARFDSLEVEVKQLTIKTTALRQRLDNLRDKHTSESRKMDTARRRARDEVLREADVICSTLSGTGHENLEQYEYDMVIIDEAAQAIELSSLIPLKYKCNRCVMVGDPQQLPPTVISMQASKYQYNQSLFVRLQKQRPEAVHLLSIQYRMHPDISRLPSKIFYEDRLQDGPNMDTKTAQPWHTHSKFGTYRFFNVKGGLEESSGRSTKNRAEAQVAVALFNRLRKDFPSVDFTFRVGIVSMYSAQIRELKIAFEQRFGREILTQVDFRTVDGFQGQEKDVIILSCVRAGPGVVSIGHVKDIRRMNVAITRAKSSLFILGNAATLERSNETWREIVADSKARNIFAEVDVSYFTAPSTMASGTPLTGTSPRKSKQTKPALPVPQHPDLSTPKELKAAALTNPPKSSSSEPLHVNDAAPTPLDKQKGKRKLEEMADPKPDSSHPKSVPPAPSATNARPLPAPHPPRKRPKQSPALFIPKNKNKRP</sequence>
<keyword evidence="3" id="KW-0378">Hydrolase</keyword>
<dbReference type="SUPFAM" id="SSF48371">
    <property type="entry name" value="ARM repeat"/>
    <property type="match status" value="1"/>
</dbReference>
<dbReference type="Proteomes" id="UP001150238">
    <property type="component" value="Unassembled WGS sequence"/>
</dbReference>
<dbReference type="GO" id="GO:0016604">
    <property type="term" value="C:nuclear body"/>
    <property type="evidence" value="ECO:0007669"/>
    <property type="project" value="TreeGrafter"/>
</dbReference>
<dbReference type="GO" id="GO:0005694">
    <property type="term" value="C:chromosome"/>
    <property type="evidence" value="ECO:0007669"/>
    <property type="project" value="UniProtKB-ARBA"/>
</dbReference>
<evidence type="ECO:0000256" key="6">
    <source>
        <dbReference type="ARBA" id="ARBA00048432"/>
    </source>
</evidence>
<dbReference type="SMART" id="SM00487">
    <property type="entry name" value="DEXDc"/>
    <property type="match status" value="1"/>
</dbReference>
<feature type="region of interest" description="Disordered" evidence="8">
    <location>
        <begin position="940"/>
        <end position="997"/>
    </location>
</feature>
<keyword evidence="2" id="KW-0547">Nucleotide-binding</keyword>
<dbReference type="GO" id="GO:0001147">
    <property type="term" value="F:transcription termination site sequence-specific DNA binding"/>
    <property type="evidence" value="ECO:0007669"/>
    <property type="project" value="TreeGrafter"/>
</dbReference>